<evidence type="ECO:0000256" key="1">
    <source>
        <dbReference type="ARBA" id="ARBA00023117"/>
    </source>
</evidence>
<dbReference type="Pfam" id="PF00439">
    <property type="entry name" value="Bromodomain"/>
    <property type="match status" value="1"/>
</dbReference>
<evidence type="ECO:0000259" key="5">
    <source>
        <dbReference type="PROSITE" id="PS50014"/>
    </source>
</evidence>
<feature type="compositionally biased region" description="Polar residues" evidence="3">
    <location>
        <begin position="641"/>
        <end position="650"/>
    </location>
</feature>
<feature type="signal peptide" evidence="4">
    <location>
        <begin position="1"/>
        <end position="29"/>
    </location>
</feature>
<feature type="compositionally biased region" description="Low complexity" evidence="3">
    <location>
        <begin position="530"/>
        <end position="539"/>
    </location>
</feature>
<feature type="compositionally biased region" description="Basic and acidic residues" evidence="3">
    <location>
        <begin position="576"/>
        <end position="615"/>
    </location>
</feature>
<dbReference type="SUPFAM" id="SSF52540">
    <property type="entry name" value="P-loop containing nucleoside triphosphate hydrolases"/>
    <property type="match status" value="3"/>
</dbReference>
<dbReference type="EMBL" id="FN648420">
    <property type="protein sequence ID" value="CBN76951.1"/>
    <property type="molecule type" value="Genomic_DNA"/>
</dbReference>
<dbReference type="InterPro" id="IPR038718">
    <property type="entry name" value="SNF2-like_sf"/>
</dbReference>
<dbReference type="Gene3D" id="3.40.50.10810">
    <property type="entry name" value="Tandem AAA-ATPase domain"/>
    <property type="match status" value="1"/>
</dbReference>
<dbReference type="OrthoDB" id="448448at2759"/>
<reference evidence="6 7" key="1">
    <citation type="journal article" date="2010" name="Nature">
        <title>The Ectocarpus genome and the independent evolution of multicellularity in brown algae.</title>
        <authorList>
            <person name="Cock J.M."/>
            <person name="Sterck L."/>
            <person name="Rouze P."/>
            <person name="Scornet D."/>
            <person name="Allen A.E."/>
            <person name="Amoutzias G."/>
            <person name="Anthouard V."/>
            <person name="Artiguenave F."/>
            <person name="Aury J.M."/>
            <person name="Badger J.H."/>
            <person name="Beszteri B."/>
            <person name="Billiau K."/>
            <person name="Bonnet E."/>
            <person name="Bothwell J.H."/>
            <person name="Bowler C."/>
            <person name="Boyen C."/>
            <person name="Brownlee C."/>
            <person name="Carrano C.J."/>
            <person name="Charrier B."/>
            <person name="Cho G.Y."/>
            <person name="Coelho S.M."/>
            <person name="Collen J."/>
            <person name="Corre E."/>
            <person name="Da Silva C."/>
            <person name="Delage L."/>
            <person name="Delaroque N."/>
            <person name="Dittami S.M."/>
            <person name="Doulbeau S."/>
            <person name="Elias M."/>
            <person name="Farnham G."/>
            <person name="Gachon C.M."/>
            <person name="Gschloessl B."/>
            <person name="Heesch S."/>
            <person name="Jabbari K."/>
            <person name="Jubin C."/>
            <person name="Kawai H."/>
            <person name="Kimura K."/>
            <person name="Kloareg B."/>
            <person name="Kupper F.C."/>
            <person name="Lang D."/>
            <person name="Le Bail A."/>
            <person name="Leblanc C."/>
            <person name="Lerouge P."/>
            <person name="Lohr M."/>
            <person name="Lopez P.J."/>
            <person name="Martens C."/>
            <person name="Maumus F."/>
            <person name="Michel G."/>
            <person name="Miranda-Saavedra D."/>
            <person name="Morales J."/>
            <person name="Moreau H."/>
            <person name="Motomura T."/>
            <person name="Nagasato C."/>
            <person name="Napoli C.A."/>
            <person name="Nelson D.R."/>
            <person name="Nyvall-Collen P."/>
            <person name="Peters A.F."/>
            <person name="Pommier C."/>
            <person name="Potin P."/>
            <person name="Poulain J."/>
            <person name="Quesneville H."/>
            <person name="Read B."/>
            <person name="Rensing S.A."/>
            <person name="Ritter A."/>
            <person name="Rousvoal S."/>
            <person name="Samanta M."/>
            <person name="Samson G."/>
            <person name="Schroeder D.C."/>
            <person name="Segurens B."/>
            <person name="Strittmatter M."/>
            <person name="Tonon T."/>
            <person name="Tregear J.W."/>
            <person name="Valentin K."/>
            <person name="von Dassow P."/>
            <person name="Yamagishi T."/>
            <person name="Van de Peer Y."/>
            <person name="Wincker P."/>
        </authorList>
    </citation>
    <scope>NUCLEOTIDE SEQUENCE [LARGE SCALE GENOMIC DNA]</scope>
    <source>
        <strain evidence="7">Ec32 / CCAP1310/4</strain>
    </source>
</reference>
<dbReference type="FunFam" id="3.40.50.10810:FF:000085">
    <property type="entry name" value="Transcription regulatory protein SNF2"/>
    <property type="match status" value="1"/>
</dbReference>
<dbReference type="SUPFAM" id="SSF47370">
    <property type="entry name" value="Bromodomain"/>
    <property type="match status" value="1"/>
</dbReference>
<dbReference type="PRINTS" id="PR00503">
    <property type="entry name" value="BROMODOMAIN"/>
</dbReference>
<proteinExistence type="predicted"/>
<evidence type="ECO:0000256" key="2">
    <source>
        <dbReference type="PROSITE-ProRule" id="PRU00035"/>
    </source>
</evidence>
<dbReference type="InterPro" id="IPR000330">
    <property type="entry name" value="SNF2_N"/>
</dbReference>
<dbReference type="InParanoid" id="D8LJ67"/>
<feature type="region of interest" description="Disordered" evidence="3">
    <location>
        <begin position="530"/>
        <end position="552"/>
    </location>
</feature>
<dbReference type="InterPro" id="IPR001487">
    <property type="entry name" value="Bromodomain"/>
</dbReference>
<evidence type="ECO:0000256" key="3">
    <source>
        <dbReference type="SAM" id="MobiDB-lite"/>
    </source>
</evidence>
<protein>
    <recommendedName>
        <fullName evidence="5">Bromo domain-containing protein</fullName>
    </recommendedName>
</protein>
<keyword evidence="4" id="KW-0732">Signal</keyword>
<dbReference type="GO" id="GO:0005524">
    <property type="term" value="F:ATP binding"/>
    <property type="evidence" value="ECO:0007669"/>
    <property type="project" value="InterPro"/>
</dbReference>
<dbReference type="STRING" id="2880.D8LJ67"/>
<sequence length="708" mass="77149">MLNWRENNLPELWALLNFLLPTIFNSVDTFDHWFNQPFASFKGGGGGAADENAAEGDQEMMSSEERMLVINRLHALLRPFMLRRVKTEVMGQLPEKVEKVLRCDLSGWQRALYKQIQESGAFGIAQEQGIGMASGKGLNNVFMQLRKVCNHPYLFFDDRWPSDLDLIRSSGKFELLDRMLPKLKAGGHRILMFTQMTRDRAHRIGQKHEVRVFRLVTDSPVEERIISRATDKLNMTGLVVEAGKFNRDSKAAERKAMLETLLREMDNNDEGTAMDDNGDTVVHDNEQINELMATTADELEQYQQIDRERLVTEAEMAREKGLRRWNRLMPADEAPAWLAPGAAAAAIAKAGGRGAAAAAAAAASEASGTGVGTAAGAAGGEWGGGDGPVASRGSRRKRAAVDYWDGLTDQQVLKEIKKAEDPEDGRLCCELYKKVPPRREFKAYYEVIENPIDLQMISSRVRKGEYHTLAAFASDVMLLFDNAREYNVEGSLVYQDANTMQSIFSKHMADMYARESEWVVEDRDKEATAAAAAAPTAAASTKSGGGQRAKTAAAGARDGATAAVAGEGAALAAAARRKEGGGEWRGGDEEGGDEKRQPQGEGRMRQEGEEQPKQGKRDKRRRVNTSDAASASARGHGTGPSRATTSNSGRPSGGGLPDPEGGRRQQQVGRRLQQDMGSRWSGAAAVQLCSLPCTGAGRTLPPPTLAPP</sequence>
<dbReference type="SMART" id="SM00297">
    <property type="entry name" value="BROMO"/>
    <property type="match status" value="1"/>
</dbReference>
<gene>
    <name evidence="6" type="ORF">Esi_0024_0097</name>
</gene>
<dbReference type="Gene3D" id="1.20.920.10">
    <property type="entry name" value="Bromodomain-like"/>
    <property type="match status" value="1"/>
</dbReference>
<dbReference type="PANTHER" id="PTHR10799">
    <property type="entry name" value="SNF2/RAD54 HELICASE FAMILY"/>
    <property type="match status" value="1"/>
</dbReference>
<dbReference type="PROSITE" id="PS50014">
    <property type="entry name" value="BROMODOMAIN_2"/>
    <property type="match status" value="1"/>
</dbReference>
<organism evidence="6 7">
    <name type="scientific">Ectocarpus siliculosus</name>
    <name type="common">Brown alga</name>
    <name type="synonym">Conferva siliculosa</name>
    <dbReference type="NCBI Taxonomy" id="2880"/>
    <lineage>
        <taxon>Eukaryota</taxon>
        <taxon>Sar</taxon>
        <taxon>Stramenopiles</taxon>
        <taxon>Ochrophyta</taxon>
        <taxon>PX clade</taxon>
        <taxon>Phaeophyceae</taxon>
        <taxon>Ectocarpales</taxon>
        <taxon>Ectocarpaceae</taxon>
        <taxon>Ectocarpus</taxon>
    </lineage>
</organism>
<name>D8LJ67_ECTSI</name>
<keyword evidence="7" id="KW-1185">Reference proteome</keyword>
<accession>D8LJ67</accession>
<feature type="region of interest" description="Disordered" evidence="3">
    <location>
        <begin position="574"/>
        <end position="681"/>
    </location>
</feature>
<evidence type="ECO:0000313" key="7">
    <source>
        <dbReference type="Proteomes" id="UP000002630"/>
    </source>
</evidence>
<keyword evidence="1 2" id="KW-0103">Bromodomain</keyword>
<feature type="domain" description="Bromo" evidence="5">
    <location>
        <begin position="424"/>
        <end position="494"/>
    </location>
</feature>
<dbReference type="InterPro" id="IPR027417">
    <property type="entry name" value="P-loop_NTPase"/>
</dbReference>
<feature type="chain" id="PRO_5003117253" description="Bromo domain-containing protein" evidence="4">
    <location>
        <begin position="30"/>
        <end position="708"/>
    </location>
</feature>
<dbReference type="eggNOG" id="KOG0386">
    <property type="taxonomic scope" value="Eukaryota"/>
</dbReference>
<dbReference type="EMBL" id="FN649740">
    <property type="protein sequence ID" value="CBN76951.1"/>
    <property type="molecule type" value="Genomic_DNA"/>
</dbReference>
<dbReference type="InterPro" id="IPR036427">
    <property type="entry name" value="Bromodomain-like_sf"/>
</dbReference>
<evidence type="ECO:0000313" key="6">
    <source>
        <dbReference type="EMBL" id="CBN76951.1"/>
    </source>
</evidence>
<dbReference type="Pfam" id="PF00176">
    <property type="entry name" value="SNF2-rel_dom"/>
    <property type="match status" value="1"/>
</dbReference>
<dbReference type="Gene3D" id="3.40.50.300">
    <property type="entry name" value="P-loop containing nucleotide triphosphate hydrolases"/>
    <property type="match status" value="2"/>
</dbReference>
<dbReference type="AlphaFoldDB" id="D8LJ67"/>
<dbReference type="Proteomes" id="UP000002630">
    <property type="component" value="Linkage Group LG15"/>
</dbReference>
<evidence type="ECO:0000256" key="4">
    <source>
        <dbReference type="SAM" id="SignalP"/>
    </source>
</evidence>